<dbReference type="GO" id="GO:0009734">
    <property type="term" value="P:auxin-activated signaling pathway"/>
    <property type="evidence" value="ECO:0007669"/>
    <property type="project" value="InterPro"/>
</dbReference>
<keyword evidence="5 6" id="KW-0472">Membrane</keyword>
<dbReference type="Proteomes" id="UP000027138">
    <property type="component" value="Unassembled WGS sequence"/>
</dbReference>
<comment type="subcellular location">
    <subcellularLocation>
        <location evidence="1">Membrane</location>
        <topology evidence="1">Multi-pass membrane protein</topology>
    </subcellularLocation>
</comment>
<dbReference type="InterPro" id="IPR044991">
    <property type="entry name" value="TET_plant"/>
</dbReference>
<dbReference type="STRING" id="180498.A0A067J8H0"/>
<evidence type="ECO:0000256" key="4">
    <source>
        <dbReference type="ARBA" id="ARBA00022989"/>
    </source>
</evidence>
<accession>A0A067J8H0</accession>
<evidence type="ECO:0000256" key="2">
    <source>
        <dbReference type="ARBA" id="ARBA00006840"/>
    </source>
</evidence>
<dbReference type="AlphaFoldDB" id="A0A067J8H0"/>
<evidence type="ECO:0000256" key="6">
    <source>
        <dbReference type="SAM" id="Phobius"/>
    </source>
</evidence>
<evidence type="ECO:0000313" key="8">
    <source>
        <dbReference type="EMBL" id="KDP20056.1"/>
    </source>
</evidence>
<keyword evidence="3 6" id="KW-0812">Transmembrane</keyword>
<dbReference type="InterPro" id="IPR018499">
    <property type="entry name" value="Tetraspanin/Peripherin"/>
</dbReference>
<comment type="similarity">
    <text evidence="2">Belongs to the tetraspanin (TM4SF) family.</text>
</comment>
<reference evidence="8 9" key="1">
    <citation type="journal article" date="2014" name="PLoS ONE">
        <title>Global Analysis of Gene Expression Profiles in Physic Nut (Jatropha curcas L.) Seedlings Exposed to Salt Stress.</title>
        <authorList>
            <person name="Zhang L."/>
            <person name="Zhang C."/>
            <person name="Wu P."/>
            <person name="Chen Y."/>
            <person name="Li M."/>
            <person name="Jiang H."/>
            <person name="Wu G."/>
        </authorList>
    </citation>
    <scope>NUCLEOTIDE SEQUENCE [LARGE SCALE GENOMIC DNA]</scope>
    <source>
        <strain evidence="9">cv. GZQX0401</strain>
        <tissue evidence="8">Young leaves</tissue>
    </source>
</reference>
<name>A0A067J8H0_JATCU</name>
<evidence type="ECO:0000256" key="1">
    <source>
        <dbReference type="ARBA" id="ARBA00004141"/>
    </source>
</evidence>
<keyword evidence="9" id="KW-1185">Reference proteome</keyword>
<feature type="chain" id="PRO_5001638510" evidence="7">
    <location>
        <begin position="19"/>
        <end position="187"/>
    </location>
</feature>
<organism evidence="8 9">
    <name type="scientific">Jatropha curcas</name>
    <name type="common">Barbados nut</name>
    <dbReference type="NCBI Taxonomy" id="180498"/>
    <lineage>
        <taxon>Eukaryota</taxon>
        <taxon>Viridiplantae</taxon>
        <taxon>Streptophyta</taxon>
        <taxon>Embryophyta</taxon>
        <taxon>Tracheophyta</taxon>
        <taxon>Spermatophyta</taxon>
        <taxon>Magnoliopsida</taxon>
        <taxon>eudicotyledons</taxon>
        <taxon>Gunneridae</taxon>
        <taxon>Pentapetalae</taxon>
        <taxon>rosids</taxon>
        <taxon>fabids</taxon>
        <taxon>Malpighiales</taxon>
        <taxon>Euphorbiaceae</taxon>
        <taxon>Crotonoideae</taxon>
        <taxon>Jatropheae</taxon>
        <taxon>Jatropha</taxon>
    </lineage>
</organism>
<proteinExistence type="inferred from homology"/>
<dbReference type="Pfam" id="PF00335">
    <property type="entry name" value="Tetraspanin"/>
    <property type="match status" value="1"/>
</dbReference>
<evidence type="ECO:0000256" key="7">
    <source>
        <dbReference type="SAM" id="SignalP"/>
    </source>
</evidence>
<feature type="signal peptide" evidence="7">
    <location>
        <begin position="1"/>
        <end position="18"/>
    </location>
</feature>
<evidence type="ECO:0000313" key="9">
    <source>
        <dbReference type="Proteomes" id="UP000027138"/>
    </source>
</evidence>
<feature type="transmembrane region" description="Helical" evidence="6">
    <location>
        <begin position="151"/>
        <end position="172"/>
    </location>
</feature>
<dbReference type="OrthoDB" id="851331at2759"/>
<dbReference type="PANTHER" id="PTHR32191">
    <property type="entry name" value="TETRASPANIN-8-RELATED"/>
    <property type="match status" value="1"/>
</dbReference>
<dbReference type="GO" id="GO:0016020">
    <property type="term" value="C:membrane"/>
    <property type="evidence" value="ECO:0007669"/>
    <property type="project" value="UniProtKB-SubCell"/>
</dbReference>
<protein>
    <submittedName>
        <fullName evidence="8">Uncharacterized protein</fullName>
    </submittedName>
</protein>
<dbReference type="EMBL" id="KK920209">
    <property type="protein sequence ID" value="KDP20056.1"/>
    <property type="molecule type" value="Genomic_DNA"/>
</dbReference>
<evidence type="ECO:0000256" key="5">
    <source>
        <dbReference type="ARBA" id="ARBA00023136"/>
    </source>
</evidence>
<keyword evidence="7" id="KW-0732">Signal</keyword>
<sequence length="187" mass="21599">MALLVLIGLAVFALVVYRNDNPSEAIGFKKHKVWDYNSWLQNMVLNGKEWKNIRDCLIDHQVCNRLTNKNLIQKPSDFYIKKLSSIESGCCKPPIYCGFEFKNATVWVKPKSKGAKENDCSSWSNEKEKLCFNCNACKEGVIEKSRMTWKLFAILDFIDIALLLIMFALSCCTRSYILSDRKYNVYP</sequence>
<keyword evidence="4 6" id="KW-1133">Transmembrane helix</keyword>
<gene>
    <name evidence="8" type="ORF">JCGZ_05825</name>
</gene>
<evidence type="ECO:0000256" key="3">
    <source>
        <dbReference type="ARBA" id="ARBA00022692"/>
    </source>
</evidence>